<dbReference type="RefSeq" id="WP_092737418.1">
    <property type="nucleotide sequence ID" value="NZ_FNAS01000016.1"/>
</dbReference>
<dbReference type="OrthoDB" id="881590at2"/>
<organism evidence="1 2">
    <name type="scientific">Riemerella columbipharyngis</name>
    <dbReference type="NCBI Taxonomy" id="1071918"/>
    <lineage>
        <taxon>Bacteria</taxon>
        <taxon>Pseudomonadati</taxon>
        <taxon>Bacteroidota</taxon>
        <taxon>Flavobacteriia</taxon>
        <taxon>Flavobacteriales</taxon>
        <taxon>Weeksellaceae</taxon>
        <taxon>Riemerella</taxon>
    </lineage>
</organism>
<dbReference type="Proteomes" id="UP000198517">
    <property type="component" value="Unassembled WGS sequence"/>
</dbReference>
<sequence length="164" mass="18971">MFLQKEDLKNNIYGYQVEQITEGDDSIVLQAMAAAEQELKSYLQGNNKREYLDGRLRYDIDKIFSAQGDERNAMLLNCAINIAKWNIIDLCNADILHERAKERYDRATQWLKQLAKGEVNLPDLPVLSDDENQNPDGTEKIVFVYGSRPKFNHSFDPINKMKNE</sequence>
<evidence type="ECO:0000313" key="2">
    <source>
        <dbReference type="Proteomes" id="UP000198517"/>
    </source>
</evidence>
<evidence type="ECO:0008006" key="3">
    <source>
        <dbReference type="Google" id="ProtNLM"/>
    </source>
</evidence>
<dbReference type="EMBL" id="FNAS01000016">
    <property type="protein sequence ID" value="SDE63510.1"/>
    <property type="molecule type" value="Genomic_DNA"/>
</dbReference>
<proteinExistence type="predicted"/>
<keyword evidence="2" id="KW-1185">Reference proteome</keyword>
<dbReference type="Pfam" id="PF07030">
    <property type="entry name" value="Phage_Mu_Gp36"/>
    <property type="match status" value="1"/>
</dbReference>
<evidence type="ECO:0000313" key="1">
    <source>
        <dbReference type="EMBL" id="SDE63510.1"/>
    </source>
</evidence>
<accession>A0A1G7EIM1</accession>
<dbReference type="AlphaFoldDB" id="A0A1G7EIM1"/>
<reference evidence="1 2" key="1">
    <citation type="submission" date="2016-10" db="EMBL/GenBank/DDBJ databases">
        <authorList>
            <person name="de Groot N.N."/>
        </authorList>
    </citation>
    <scope>NUCLEOTIDE SEQUENCE [LARGE SCALE GENOMIC DNA]</scope>
    <source>
        <strain evidence="1 2">DSM 24015</strain>
    </source>
</reference>
<name>A0A1G7EIM1_9FLAO</name>
<dbReference type="STRING" id="1071918.SAMN05421544_1169"/>
<dbReference type="InterPro" id="IPR009752">
    <property type="entry name" value="Phage_Mu_GpJ"/>
</dbReference>
<gene>
    <name evidence="1" type="ORF">SAMN05421544_1169</name>
</gene>
<protein>
    <recommendedName>
        <fullName evidence="3">Mu-like prophage protein gp36</fullName>
    </recommendedName>
</protein>